<organism evidence="1 2">
    <name type="scientific">Thalassiosira oceanica</name>
    <name type="common">Marine diatom</name>
    <dbReference type="NCBI Taxonomy" id="159749"/>
    <lineage>
        <taxon>Eukaryota</taxon>
        <taxon>Sar</taxon>
        <taxon>Stramenopiles</taxon>
        <taxon>Ochrophyta</taxon>
        <taxon>Bacillariophyta</taxon>
        <taxon>Coscinodiscophyceae</taxon>
        <taxon>Thalassiosirophycidae</taxon>
        <taxon>Thalassiosirales</taxon>
        <taxon>Thalassiosiraceae</taxon>
        <taxon>Thalassiosira</taxon>
    </lineage>
</organism>
<comment type="caution">
    <text evidence="1">The sequence shown here is derived from an EMBL/GenBank/DDBJ whole genome shotgun (WGS) entry which is preliminary data.</text>
</comment>
<dbReference type="AlphaFoldDB" id="K0TH06"/>
<dbReference type="EMBL" id="AGNL01005038">
    <property type="protein sequence ID" value="EJK72956.1"/>
    <property type="molecule type" value="Genomic_DNA"/>
</dbReference>
<accession>K0TH06</accession>
<keyword evidence="2" id="KW-1185">Reference proteome</keyword>
<evidence type="ECO:0000313" key="2">
    <source>
        <dbReference type="Proteomes" id="UP000266841"/>
    </source>
</evidence>
<sequence>GLRIVERLHAKSRGSTELYLGDSWFSGIKAALVALEEGVEYFGPVKTSTAGFPKAEMEEIMKDAPSGSHIVFECEEHRLFAVAYRYSLRSKVLCFIGTWNAGSTIPGEPYIARFGDEYGNLQSRAIMRPDVISRYFKVSDKIDNHNKSRQSDLGLERLWLTKNCWFRLSTTFLGIVAVDTWHSIRHHAAGLAYTDMPIKKFAKCLVFDLWNKPWDTTRSRPLQLTCDYDVRPTVDEPRAMHSTSCTQVGQFSSNDLYWRDICVQHTISKTKRYESGRKRERIRRACTYCGNRVMCECTHPACMSKATKKNRNTITGVFVCDKESCIQKHRLDVYHNP</sequence>
<evidence type="ECO:0000313" key="1">
    <source>
        <dbReference type="EMBL" id="EJK72956.1"/>
    </source>
</evidence>
<feature type="non-terminal residue" evidence="1">
    <location>
        <position position="1"/>
    </location>
</feature>
<gene>
    <name evidence="1" type="ORF">THAOC_05460</name>
</gene>
<name>K0TH06_THAOC</name>
<dbReference type="eggNOG" id="ENOG502SEGA">
    <property type="taxonomic scope" value="Eukaryota"/>
</dbReference>
<proteinExistence type="predicted"/>
<evidence type="ECO:0008006" key="3">
    <source>
        <dbReference type="Google" id="ProtNLM"/>
    </source>
</evidence>
<reference evidence="1 2" key="1">
    <citation type="journal article" date="2012" name="Genome Biol.">
        <title>Genome and low-iron response of an oceanic diatom adapted to chronic iron limitation.</title>
        <authorList>
            <person name="Lommer M."/>
            <person name="Specht M."/>
            <person name="Roy A.S."/>
            <person name="Kraemer L."/>
            <person name="Andreson R."/>
            <person name="Gutowska M.A."/>
            <person name="Wolf J."/>
            <person name="Bergner S.V."/>
            <person name="Schilhabel M.B."/>
            <person name="Klostermeier U.C."/>
            <person name="Beiko R.G."/>
            <person name="Rosenstiel P."/>
            <person name="Hippler M."/>
            <person name="Laroche J."/>
        </authorList>
    </citation>
    <scope>NUCLEOTIDE SEQUENCE [LARGE SCALE GENOMIC DNA]</scope>
    <source>
        <strain evidence="1 2">CCMP1005</strain>
    </source>
</reference>
<dbReference type="Proteomes" id="UP000266841">
    <property type="component" value="Unassembled WGS sequence"/>
</dbReference>
<protein>
    <recommendedName>
        <fullName evidence="3">PiggyBac transposable element-derived protein domain-containing protein</fullName>
    </recommendedName>
</protein>
<dbReference type="OrthoDB" id="6771383at2759"/>